<dbReference type="CDD" id="cd21200">
    <property type="entry name" value="CH_SMTN-like"/>
    <property type="match status" value="1"/>
</dbReference>
<dbReference type="SMART" id="SM00033">
    <property type="entry name" value="CH"/>
    <property type="match status" value="1"/>
</dbReference>
<dbReference type="AlphaFoldDB" id="A0AAW2G4M0"/>
<keyword evidence="1" id="KW-0597">Phosphoprotein</keyword>
<dbReference type="Pfam" id="PF00307">
    <property type="entry name" value="CH"/>
    <property type="match status" value="1"/>
</dbReference>
<comment type="caution">
    <text evidence="6">The sequence shown here is derived from an EMBL/GenBank/DDBJ whole genome shotgun (WGS) entry which is preliminary data.</text>
</comment>
<gene>
    <name evidence="6" type="ORF">PUN28_007248</name>
</gene>
<dbReference type="Gene3D" id="1.10.418.10">
    <property type="entry name" value="Calponin-like domain"/>
    <property type="match status" value="1"/>
</dbReference>
<dbReference type="FunFam" id="1.10.418.10:FF:000009">
    <property type="entry name" value="smoothelin isoform X2"/>
    <property type="match status" value="1"/>
</dbReference>
<evidence type="ECO:0000256" key="4">
    <source>
        <dbReference type="SAM" id="MobiDB-lite"/>
    </source>
</evidence>
<accession>A0AAW2G4M0</accession>
<evidence type="ECO:0000256" key="1">
    <source>
        <dbReference type="ARBA" id="ARBA00022553"/>
    </source>
</evidence>
<keyword evidence="2" id="KW-0175">Coiled coil</keyword>
<feature type="compositionally biased region" description="Basic and acidic residues" evidence="4">
    <location>
        <begin position="46"/>
        <end position="108"/>
    </location>
</feature>
<evidence type="ECO:0000256" key="2">
    <source>
        <dbReference type="ARBA" id="ARBA00023054"/>
    </source>
</evidence>
<name>A0AAW2G4M0_9HYME</name>
<dbReference type="SUPFAM" id="SSF47576">
    <property type="entry name" value="Calponin-homology domain, CH-domain"/>
    <property type="match status" value="1"/>
</dbReference>
<comment type="similarity">
    <text evidence="3">Belongs to the smoothelin family.</text>
</comment>
<dbReference type="PROSITE" id="PS50021">
    <property type="entry name" value="CH"/>
    <property type="match status" value="1"/>
</dbReference>
<dbReference type="InterPro" id="IPR001715">
    <property type="entry name" value="CH_dom"/>
</dbReference>
<protein>
    <recommendedName>
        <fullName evidence="5">Calponin-homology (CH) domain-containing protein</fullName>
    </recommendedName>
</protein>
<evidence type="ECO:0000313" key="7">
    <source>
        <dbReference type="Proteomes" id="UP001430953"/>
    </source>
</evidence>
<proteinExistence type="inferred from homology"/>
<dbReference type="PANTHER" id="PTHR23167">
    <property type="entry name" value="CALPONIN HOMOLOGY DOMAIN-CONTAINING PROTEIN DDB_G0272472-RELATED"/>
    <property type="match status" value="1"/>
</dbReference>
<organism evidence="6 7">
    <name type="scientific">Cardiocondyla obscurior</name>
    <dbReference type="NCBI Taxonomy" id="286306"/>
    <lineage>
        <taxon>Eukaryota</taxon>
        <taxon>Metazoa</taxon>
        <taxon>Ecdysozoa</taxon>
        <taxon>Arthropoda</taxon>
        <taxon>Hexapoda</taxon>
        <taxon>Insecta</taxon>
        <taxon>Pterygota</taxon>
        <taxon>Neoptera</taxon>
        <taxon>Endopterygota</taxon>
        <taxon>Hymenoptera</taxon>
        <taxon>Apocrita</taxon>
        <taxon>Aculeata</taxon>
        <taxon>Formicoidea</taxon>
        <taxon>Formicidae</taxon>
        <taxon>Myrmicinae</taxon>
        <taxon>Cardiocondyla</taxon>
    </lineage>
</organism>
<dbReference type="PANTHER" id="PTHR23167:SF88">
    <property type="entry name" value="CALPONIN-HOMOLOGY (CH) DOMAIN-CONTAINING PROTEIN"/>
    <property type="match status" value="1"/>
</dbReference>
<dbReference type="InterPro" id="IPR036872">
    <property type="entry name" value="CH_dom_sf"/>
</dbReference>
<evidence type="ECO:0000313" key="6">
    <source>
        <dbReference type="EMBL" id="KAL0122395.1"/>
    </source>
</evidence>
<sequence>MSGIEEPQNATEQDNVRDEVTEVPEVSNEASGAIEKSDSAEQSEELSAKEPEEEIKEKKQEEIKEKEQEEIKKEDGEVAEIKEAEEVKEKKQVEVKEKEREETEKVEANETPSCEETREETPASAELATVTRSASSDDGVPAVRQTEPSVEVPLATTVNDGDGQRRRSGPNTAVAPKKPLSPFAKFRQLDRQNSAGLSPSPVKSPATEFRFKFTEPTVRDNAAQIKERLLAWCRSKTKEYDNVQLDNFSTSWNNGLAFCALIHHFKPDAFDYNSLRPEDRRKNFELAFTKADEVAGIAPLLDVEDMVMMQRPDWKCVFTYVQSIYRRFKDED</sequence>
<dbReference type="Proteomes" id="UP001430953">
    <property type="component" value="Unassembled WGS sequence"/>
</dbReference>
<feature type="region of interest" description="Disordered" evidence="4">
    <location>
        <begin position="1"/>
        <end position="183"/>
    </location>
</feature>
<feature type="domain" description="Calponin-homology (CH)" evidence="5">
    <location>
        <begin position="223"/>
        <end position="329"/>
    </location>
</feature>
<evidence type="ECO:0000259" key="5">
    <source>
        <dbReference type="PROSITE" id="PS50021"/>
    </source>
</evidence>
<dbReference type="EMBL" id="JADYXP020000006">
    <property type="protein sequence ID" value="KAL0122395.1"/>
    <property type="molecule type" value="Genomic_DNA"/>
</dbReference>
<dbReference type="InterPro" id="IPR050540">
    <property type="entry name" value="F-actin_Monoox_Mical"/>
</dbReference>
<evidence type="ECO:0000256" key="3">
    <source>
        <dbReference type="ARBA" id="ARBA00061655"/>
    </source>
</evidence>
<keyword evidence="7" id="KW-1185">Reference proteome</keyword>
<reference evidence="6 7" key="1">
    <citation type="submission" date="2023-03" db="EMBL/GenBank/DDBJ databases">
        <title>High recombination rates correlate with genetic variation in Cardiocondyla obscurior ants.</title>
        <authorList>
            <person name="Errbii M."/>
        </authorList>
    </citation>
    <scope>NUCLEOTIDE SEQUENCE [LARGE SCALE GENOMIC DNA]</scope>
    <source>
        <strain evidence="6">Alpha-2009</strain>
        <tissue evidence="6">Whole body</tissue>
    </source>
</reference>